<feature type="transmembrane region" description="Helical" evidence="10">
    <location>
        <begin position="194"/>
        <end position="214"/>
    </location>
</feature>
<feature type="transmembrane region" description="Helical" evidence="10">
    <location>
        <begin position="130"/>
        <end position="153"/>
    </location>
</feature>
<organism evidence="11 12">
    <name type="scientific">Clostridium tepidiprofundi DSM 19306</name>
    <dbReference type="NCBI Taxonomy" id="1121338"/>
    <lineage>
        <taxon>Bacteria</taxon>
        <taxon>Bacillati</taxon>
        <taxon>Bacillota</taxon>
        <taxon>Clostridia</taxon>
        <taxon>Eubacteriales</taxon>
        <taxon>Clostridiaceae</taxon>
        <taxon>Clostridium</taxon>
    </lineage>
</organism>
<dbReference type="InterPro" id="IPR045070">
    <property type="entry name" value="MATE_MepA-like"/>
</dbReference>
<proteinExistence type="inferred from homology"/>
<keyword evidence="5" id="KW-1003">Cell membrane</keyword>
<keyword evidence="12" id="KW-1185">Reference proteome</keyword>
<comment type="subcellular location">
    <subcellularLocation>
        <location evidence="1">Cell membrane</location>
        <topology evidence="1">Multi-pass membrane protein</topology>
    </subcellularLocation>
</comment>
<dbReference type="Proteomes" id="UP000075531">
    <property type="component" value="Unassembled WGS sequence"/>
</dbReference>
<evidence type="ECO:0000256" key="7">
    <source>
        <dbReference type="ARBA" id="ARBA00022989"/>
    </source>
</evidence>
<dbReference type="CDD" id="cd13143">
    <property type="entry name" value="MATE_MepA_like"/>
    <property type="match status" value="1"/>
</dbReference>
<dbReference type="RefSeq" id="WP_066825522.1">
    <property type="nucleotide sequence ID" value="NZ_LTBA01000019.1"/>
</dbReference>
<evidence type="ECO:0000256" key="9">
    <source>
        <dbReference type="ARBA" id="ARBA00023251"/>
    </source>
</evidence>
<dbReference type="GO" id="GO:0015297">
    <property type="term" value="F:antiporter activity"/>
    <property type="evidence" value="ECO:0007669"/>
    <property type="project" value="InterPro"/>
</dbReference>
<reference evidence="11 12" key="1">
    <citation type="submission" date="2016-02" db="EMBL/GenBank/DDBJ databases">
        <title>Genome sequence of Clostridium tepidiprofundi DSM 19306.</title>
        <authorList>
            <person name="Poehlein A."/>
            <person name="Daniel R."/>
        </authorList>
    </citation>
    <scope>NUCLEOTIDE SEQUENCE [LARGE SCALE GENOMIC DNA]</scope>
    <source>
        <strain evidence="11 12">DSM 19306</strain>
    </source>
</reference>
<dbReference type="STRING" id="1121338.CLTEP_17620"/>
<dbReference type="OrthoDB" id="9811110at2"/>
<dbReference type="PATRIC" id="fig|1121338.3.peg.1803"/>
<feature type="transmembrane region" description="Helical" evidence="10">
    <location>
        <begin position="234"/>
        <end position="259"/>
    </location>
</feature>
<keyword evidence="9" id="KW-0046">Antibiotic resistance</keyword>
<evidence type="ECO:0000256" key="4">
    <source>
        <dbReference type="ARBA" id="ARBA00022448"/>
    </source>
</evidence>
<feature type="transmembrane region" description="Helical" evidence="10">
    <location>
        <begin position="271"/>
        <end position="292"/>
    </location>
</feature>
<keyword evidence="8 10" id="KW-0472">Membrane</keyword>
<evidence type="ECO:0000313" key="11">
    <source>
        <dbReference type="EMBL" id="KYH34337.1"/>
    </source>
</evidence>
<evidence type="ECO:0000256" key="5">
    <source>
        <dbReference type="ARBA" id="ARBA00022475"/>
    </source>
</evidence>
<evidence type="ECO:0000256" key="2">
    <source>
        <dbReference type="ARBA" id="ARBA00008417"/>
    </source>
</evidence>
<feature type="transmembrane region" description="Helical" evidence="10">
    <location>
        <begin position="165"/>
        <end position="188"/>
    </location>
</feature>
<sequence length="458" mass="49866">MNRSKQLGEERIGKLLMKFSLPAIAGMLVNALYNVVDRAVVGNVVGKDAIAGLTITMPIAIIIMAFGMLIGIGAAARVSIRLGQNKKDEAEKILGNAFILLIAVSLLVTVFGQIFKEDILRAFGASDNTIGYAIDYITIILYGAVLQNIGFGLNNIIRAEGNPKIAMFTMLIGGVLNIILDILFVLVFKFGIKGAAYATIISQAVNTIWVLYYFVGENCVLKLKIHNFKLKKSVILSIVSIGFAPFSMQVAASMVQVLYNTKLASFGGDTAIAVFGAINSIVMLILMPVFGINQGSQPIIGYNYGAKNYKRVKKTLKLAAIAATFITTSGFLMAELVPSLLIKLFNRNSLDMLNMGTRAARIYLCMFPIIGFQIVCSNYFQAIGKATIAMILSLARQVIVLIPLLLILPQILKLDGIWISGPISDFISSLITLVLIYRELKKLNKKIGDVEHLEVANR</sequence>
<keyword evidence="7 10" id="KW-1133">Transmembrane helix</keyword>
<dbReference type="Pfam" id="PF01554">
    <property type="entry name" value="MatE"/>
    <property type="match status" value="2"/>
</dbReference>
<evidence type="ECO:0000256" key="6">
    <source>
        <dbReference type="ARBA" id="ARBA00022692"/>
    </source>
</evidence>
<dbReference type="AlphaFoldDB" id="A0A151B3W1"/>
<feature type="transmembrane region" description="Helical" evidence="10">
    <location>
        <begin position="97"/>
        <end position="115"/>
    </location>
</feature>
<keyword evidence="4" id="KW-0813">Transport</keyword>
<dbReference type="GO" id="GO:0046677">
    <property type="term" value="P:response to antibiotic"/>
    <property type="evidence" value="ECO:0007669"/>
    <property type="project" value="UniProtKB-KW"/>
</dbReference>
<feature type="transmembrane region" description="Helical" evidence="10">
    <location>
        <begin position="417"/>
        <end position="437"/>
    </location>
</feature>
<protein>
    <recommendedName>
        <fullName evidence="3">Multidrug export protein MepA</fullName>
    </recommendedName>
</protein>
<dbReference type="InterPro" id="IPR051327">
    <property type="entry name" value="MATE_MepA_subfamily"/>
</dbReference>
<comment type="similarity">
    <text evidence="2">Belongs to the multi antimicrobial extrusion (MATE) (TC 2.A.66.1) family. MepA subfamily.</text>
</comment>
<dbReference type="GO" id="GO:0042910">
    <property type="term" value="F:xenobiotic transmembrane transporter activity"/>
    <property type="evidence" value="ECO:0007669"/>
    <property type="project" value="InterPro"/>
</dbReference>
<dbReference type="PANTHER" id="PTHR43823">
    <property type="entry name" value="SPORULATION PROTEIN YKVU"/>
    <property type="match status" value="1"/>
</dbReference>
<evidence type="ECO:0000313" key="12">
    <source>
        <dbReference type="Proteomes" id="UP000075531"/>
    </source>
</evidence>
<evidence type="ECO:0000256" key="8">
    <source>
        <dbReference type="ARBA" id="ARBA00023136"/>
    </source>
</evidence>
<gene>
    <name evidence="11" type="primary">mepA</name>
    <name evidence="11" type="ORF">CLTEP_17620</name>
</gene>
<feature type="transmembrane region" description="Helical" evidence="10">
    <location>
        <begin position="361"/>
        <end position="380"/>
    </location>
</feature>
<accession>A0A151B3W1</accession>
<dbReference type="NCBIfam" id="TIGR00797">
    <property type="entry name" value="matE"/>
    <property type="match status" value="1"/>
</dbReference>
<dbReference type="PIRSF" id="PIRSF006603">
    <property type="entry name" value="DinF"/>
    <property type="match status" value="1"/>
</dbReference>
<dbReference type="GO" id="GO:0005886">
    <property type="term" value="C:plasma membrane"/>
    <property type="evidence" value="ECO:0007669"/>
    <property type="project" value="UniProtKB-SubCell"/>
</dbReference>
<evidence type="ECO:0000256" key="1">
    <source>
        <dbReference type="ARBA" id="ARBA00004651"/>
    </source>
</evidence>
<dbReference type="InterPro" id="IPR048279">
    <property type="entry name" value="MdtK-like"/>
</dbReference>
<name>A0A151B3W1_9CLOT</name>
<feature type="transmembrane region" description="Helical" evidence="10">
    <location>
        <begin position="12"/>
        <end position="33"/>
    </location>
</feature>
<comment type="caution">
    <text evidence="11">The sequence shown here is derived from an EMBL/GenBank/DDBJ whole genome shotgun (WGS) entry which is preliminary data.</text>
</comment>
<dbReference type="InterPro" id="IPR002528">
    <property type="entry name" value="MATE_fam"/>
</dbReference>
<dbReference type="PANTHER" id="PTHR43823:SF3">
    <property type="entry name" value="MULTIDRUG EXPORT PROTEIN MEPA"/>
    <property type="match status" value="1"/>
</dbReference>
<evidence type="ECO:0000256" key="3">
    <source>
        <dbReference type="ARBA" id="ARBA00022106"/>
    </source>
</evidence>
<dbReference type="EMBL" id="LTBA01000019">
    <property type="protein sequence ID" value="KYH34337.1"/>
    <property type="molecule type" value="Genomic_DNA"/>
</dbReference>
<keyword evidence="6 10" id="KW-0812">Transmembrane</keyword>
<feature type="transmembrane region" description="Helical" evidence="10">
    <location>
        <begin position="387"/>
        <end position="411"/>
    </location>
</feature>
<feature type="transmembrane region" description="Helical" evidence="10">
    <location>
        <begin position="318"/>
        <end position="341"/>
    </location>
</feature>
<feature type="transmembrane region" description="Helical" evidence="10">
    <location>
        <begin position="53"/>
        <end position="76"/>
    </location>
</feature>
<evidence type="ECO:0000256" key="10">
    <source>
        <dbReference type="SAM" id="Phobius"/>
    </source>
</evidence>